<sequence length="564" mass="63438">MNNEPKSLENLVSALNKLLIKTTSQNDSSPHLEDLVKLLMESLSRGEIYLKIDEVEAQINLKGSGWPNKHMKVLLDSGWINKYNSPMVLQGNYLSWRRWSEEMQNVIDQLTYKSFQQRIKKDQNCETLTRQGFSALNLEQLSAVEAISNHNLILLSGGPGTGKTHTIVNMLIKALSIHPNLKIGLGAPTGKATRRLEETIQQSSLNLDEEYKIKLAKIPCLTLHRWLQAVEGKFLKGKKNKLQLDILVIDEMSMVDLSLMQAVLNALPKESQLILVGDPDQLAPVGNGAVWHKLQEESTREIFKHCAIHLSKLYRTRGEVASLAKVIRNKGLSCFFMELKNIPSSSNVNVLSSTKEVIPIQIVNKIKEHQNKLRSHTKEARVYLRSNPTGNLHSYNQKLTSRVLDCLEELIVLCPRRHGLWGIEHIHQTILGNQSDEGVSSWPEGTPVICGANQSEIHLANGDIGVVIGEDQNKKLLFRVNSLEKGITTQLIHPARVKSLEPAFATTIHKAQGSEAEHVICLWPDPINTKESANNELIRNENYERRLIYTAITRARTKLDLVIS</sequence>
<dbReference type="InterPro" id="IPR027785">
    <property type="entry name" value="UvrD-like_helicase_C"/>
</dbReference>
<dbReference type="InterPro" id="IPR050534">
    <property type="entry name" value="Coronavir_polyprotein_1ab"/>
</dbReference>
<dbReference type="PANTHER" id="PTHR43788:SF6">
    <property type="entry name" value="DNA HELICASE B"/>
    <property type="match status" value="1"/>
</dbReference>
<dbReference type="Proteomes" id="UP000001420">
    <property type="component" value="Chromosome"/>
</dbReference>
<dbReference type="PANTHER" id="PTHR43788">
    <property type="entry name" value="DNA2/NAM7 HELICASE FAMILY MEMBER"/>
    <property type="match status" value="1"/>
</dbReference>
<name>Q7VBJ9_PROMA</name>
<proteinExistence type="predicted"/>
<evidence type="ECO:0000256" key="2">
    <source>
        <dbReference type="ARBA" id="ARBA00022840"/>
    </source>
</evidence>
<protein>
    <submittedName>
        <fullName evidence="4">ATP-dependent exoDNAse alpha subunit</fullName>
    </submittedName>
</protein>
<dbReference type="Pfam" id="PF13245">
    <property type="entry name" value="AAA_19"/>
    <property type="match status" value="1"/>
</dbReference>
<dbReference type="InterPro" id="IPR027417">
    <property type="entry name" value="P-loop_NTPase"/>
</dbReference>
<keyword evidence="1" id="KW-0547">Nucleotide-binding</keyword>
<dbReference type="GO" id="GO:0003678">
    <property type="term" value="F:DNA helicase activity"/>
    <property type="evidence" value="ECO:0007669"/>
    <property type="project" value="UniProtKB-ARBA"/>
</dbReference>
<dbReference type="GO" id="GO:0005524">
    <property type="term" value="F:ATP binding"/>
    <property type="evidence" value="ECO:0007669"/>
    <property type="project" value="UniProtKB-KW"/>
</dbReference>
<dbReference type="CDD" id="cd17933">
    <property type="entry name" value="DEXSc_RecD-like"/>
    <property type="match status" value="1"/>
</dbReference>
<evidence type="ECO:0000313" key="5">
    <source>
        <dbReference type="Proteomes" id="UP000001420"/>
    </source>
</evidence>
<dbReference type="eggNOG" id="COG0507">
    <property type="taxonomic scope" value="Bacteria"/>
</dbReference>
<evidence type="ECO:0000256" key="1">
    <source>
        <dbReference type="ARBA" id="ARBA00022741"/>
    </source>
</evidence>
<dbReference type="HOGENOM" id="CLU_007524_1_3_3"/>
<dbReference type="SUPFAM" id="SSF52540">
    <property type="entry name" value="P-loop containing nucleoside triphosphate hydrolases"/>
    <property type="match status" value="1"/>
</dbReference>
<dbReference type="Gene3D" id="3.40.50.300">
    <property type="entry name" value="P-loop containing nucleotide triphosphate hydrolases"/>
    <property type="match status" value="2"/>
</dbReference>
<evidence type="ECO:0000259" key="3">
    <source>
        <dbReference type="Pfam" id="PF13538"/>
    </source>
</evidence>
<keyword evidence="5" id="KW-1185">Reference proteome</keyword>
<reference evidence="4 5" key="1">
    <citation type="journal article" date="2003" name="Proc. Natl. Acad. Sci. U.S.A.">
        <title>Genome sequence of the cyanobacterium Prochlorococcus marinus SS120, a nearly minimal oxyphototrophic genome.</title>
        <authorList>
            <person name="Dufresne A."/>
            <person name="Salanoubat M."/>
            <person name="Partensky F."/>
            <person name="Artiguenave F."/>
            <person name="Axmann I.M."/>
            <person name="Barbe V."/>
            <person name="Duprat S."/>
            <person name="Galperin M.Y."/>
            <person name="Koonin E.V."/>
            <person name="Le Gall F."/>
            <person name="Makarova K.S."/>
            <person name="Ostrowski M."/>
            <person name="Oztas S."/>
            <person name="Robert C."/>
            <person name="Rogozin I.B."/>
            <person name="Scanlan D.J."/>
            <person name="Tandeau de Marsac N."/>
            <person name="Weissenbach J."/>
            <person name="Wincker P."/>
            <person name="Wolf Y.I."/>
            <person name="Hess W.R."/>
        </authorList>
    </citation>
    <scope>NUCLEOTIDE SEQUENCE [LARGE SCALE GENOMIC DNA]</scope>
    <source>
        <strain evidence="5">SARG / CCMP1375 / SS120</strain>
    </source>
</reference>
<dbReference type="PATRIC" id="fig|167539.5.peg.1143"/>
<dbReference type="RefSeq" id="WP_011125245.1">
    <property type="nucleotide sequence ID" value="NC_005042.1"/>
</dbReference>
<dbReference type="Pfam" id="PF13538">
    <property type="entry name" value="UvrD_C_2"/>
    <property type="match status" value="1"/>
</dbReference>
<organism evidence="4 5">
    <name type="scientific">Prochlorococcus marinus (strain SARG / CCMP1375 / SS120)</name>
    <dbReference type="NCBI Taxonomy" id="167539"/>
    <lineage>
        <taxon>Bacteria</taxon>
        <taxon>Bacillati</taxon>
        <taxon>Cyanobacteriota</taxon>
        <taxon>Cyanophyceae</taxon>
        <taxon>Synechococcales</taxon>
        <taxon>Prochlorococcaceae</taxon>
        <taxon>Prochlorococcus</taxon>
    </lineage>
</organism>
<accession>Q7VBJ9</accession>
<dbReference type="OrthoDB" id="9803432at2"/>
<gene>
    <name evidence="4" type="primary">recD</name>
    <name evidence="4" type="ordered locus">Pro_1093</name>
</gene>
<dbReference type="EMBL" id="AE017126">
    <property type="protein sequence ID" value="AAQ00138.1"/>
    <property type="molecule type" value="Genomic_DNA"/>
</dbReference>
<dbReference type="STRING" id="167539.Pro_1093"/>
<dbReference type="AlphaFoldDB" id="Q7VBJ9"/>
<evidence type="ECO:0000313" key="4">
    <source>
        <dbReference type="EMBL" id="AAQ00138.1"/>
    </source>
</evidence>
<dbReference type="CDD" id="cd18809">
    <property type="entry name" value="SF1_C_RecD"/>
    <property type="match status" value="1"/>
</dbReference>
<feature type="domain" description="UvrD-like helicase C-terminal" evidence="3">
    <location>
        <begin position="503"/>
        <end position="562"/>
    </location>
</feature>
<dbReference type="KEGG" id="pma:Pro_1093"/>
<keyword evidence="2" id="KW-0067">ATP-binding</keyword>
<dbReference type="EnsemblBacteria" id="AAQ00138">
    <property type="protein sequence ID" value="AAQ00138"/>
    <property type="gene ID" value="Pro_1093"/>
</dbReference>